<evidence type="ECO:0000313" key="3">
    <source>
        <dbReference type="EMBL" id="ACY49675.1"/>
    </source>
</evidence>
<proteinExistence type="predicted"/>
<organism evidence="3 4">
    <name type="scientific">Rhodothermus marinus (strain ATCC 43812 / DSM 4252 / R-10)</name>
    <name type="common">Rhodothermus obamensis</name>
    <dbReference type="NCBI Taxonomy" id="518766"/>
    <lineage>
        <taxon>Bacteria</taxon>
        <taxon>Pseudomonadati</taxon>
        <taxon>Rhodothermota</taxon>
        <taxon>Rhodothermia</taxon>
        <taxon>Rhodothermales</taxon>
        <taxon>Rhodothermaceae</taxon>
        <taxon>Rhodothermus</taxon>
    </lineage>
</organism>
<dbReference type="Proteomes" id="UP000002221">
    <property type="component" value="Chromosome"/>
</dbReference>
<feature type="transmembrane region" description="Helical" evidence="1">
    <location>
        <begin position="34"/>
        <end position="56"/>
    </location>
</feature>
<evidence type="ECO:0000256" key="1">
    <source>
        <dbReference type="SAM" id="Phobius"/>
    </source>
</evidence>
<dbReference type="HOGENOM" id="CLU_2993755_0_0_10"/>
<keyword evidence="1" id="KW-1133">Transmembrane helix</keyword>
<evidence type="ECO:0000259" key="2">
    <source>
        <dbReference type="Pfam" id="PF13248"/>
    </source>
</evidence>
<feature type="domain" description="Putative zinc-ribbon" evidence="2">
    <location>
        <begin position="1"/>
        <end position="25"/>
    </location>
</feature>
<gene>
    <name evidence="3" type="ordered locus">Rmar_2807</name>
</gene>
<dbReference type="EMBL" id="CP001807">
    <property type="protein sequence ID" value="ACY49675.1"/>
    <property type="molecule type" value="Genomic_DNA"/>
</dbReference>
<keyword evidence="4" id="KW-1185">Reference proteome</keyword>
<dbReference type="Pfam" id="PF13248">
    <property type="entry name" value="Zn_ribbon_3"/>
    <property type="match status" value="1"/>
</dbReference>
<name>D0MH86_RHOM4</name>
<dbReference type="KEGG" id="rmr:Rmar_2807"/>
<evidence type="ECO:0000313" key="4">
    <source>
        <dbReference type="Proteomes" id="UP000002221"/>
    </source>
</evidence>
<dbReference type="RefSeq" id="WP_012845285.1">
    <property type="nucleotide sequence ID" value="NC_013501.1"/>
</dbReference>
<dbReference type="OrthoDB" id="966130at2"/>
<dbReference type="STRING" id="518766.Rmar_2807"/>
<reference evidence="3 4" key="1">
    <citation type="journal article" date="2009" name="Stand. Genomic Sci.">
        <title>Complete genome sequence of Rhodothermus marinus type strain (R-10).</title>
        <authorList>
            <person name="Nolan M."/>
            <person name="Tindall B.J."/>
            <person name="Pomrenke H."/>
            <person name="Lapidus A."/>
            <person name="Copeland A."/>
            <person name="Glavina Del Rio T."/>
            <person name="Lucas S."/>
            <person name="Chen F."/>
            <person name="Tice H."/>
            <person name="Cheng J.F."/>
            <person name="Saunders E."/>
            <person name="Han C."/>
            <person name="Bruce D."/>
            <person name="Goodwin L."/>
            <person name="Chain P."/>
            <person name="Pitluck S."/>
            <person name="Ovchinikova G."/>
            <person name="Pati A."/>
            <person name="Ivanova N."/>
            <person name="Mavromatis K."/>
            <person name="Chen A."/>
            <person name="Palaniappan K."/>
            <person name="Land M."/>
            <person name="Hauser L."/>
            <person name="Chang Y.J."/>
            <person name="Jeffries C.D."/>
            <person name="Brettin T."/>
            <person name="Goker M."/>
            <person name="Bristow J."/>
            <person name="Eisen J.A."/>
            <person name="Markowitz V."/>
            <person name="Hugenholtz P."/>
            <person name="Kyrpides N.C."/>
            <person name="Klenk H.P."/>
            <person name="Detter J.C."/>
        </authorList>
    </citation>
    <scope>NUCLEOTIDE SEQUENCE [LARGE SCALE GENOMIC DNA]</scope>
    <source>
        <strain evidence="4">ATCC 43812 / DSM 4252 / R-10</strain>
    </source>
</reference>
<accession>D0MH86</accession>
<dbReference type="InterPro" id="IPR059113">
    <property type="entry name" value="Znf_ribbon"/>
</dbReference>
<dbReference type="AlphaFoldDB" id="D0MH86"/>
<protein>
    <recommendedName>
        <fullName evidence="2">Putative zinc-ribbon domain-containing protein</fullName>
    </recommendedName>
</protein>
<keyword evidence="1" id="KW-0812">Transmembrane</keyword>
<sequence>MRECPSCALPVEEEAEVCPYCGYEFPAASPVHRAVAWLMILLLLGSGLYALWAWLLR</sequence>
<keyword evidence="1" id="KW-0472">Membrane</keyword>